<evidence type="ECO:0000256" key="3">
    <source>
        <dbReference type="ARBA" id="ARBA00022475"/>
    </source>
</evidence>
<dbReference type="PROSITE" id="PS50263">
    <property type="entry name" value="CN_HYDROLASE"/>
    <property type="match status" value="1"/>
</dbReference>
<evidence type="ECO:0000256" key="6">
    <source>
        <dbReference type="ARBA" id="ARBA00022989"/>
    </source>
</evidence>
<proteinExistence type="inferred from homology"/>
<evidence type="ECO:0000256" key="1">
    <source>
        <dbReference type="ARBA" id="ARBA00004651"/>
    </source>
</evidence>
<comment type="function">
    <text evidence="9">Catalyzes the phospholipid dependent N-acylation of the N-terminal cysteine of apolipoprotein, the last step in lipoprotein maturation.</text>
</comment>
<dbReference type="InterPro" id="IPR045378">
    <property type="entry name" value="LNT_N"/>
</dbReference>
<dbReference type="Pfam" id="PF20154">
    <property type="entry name" value="LNT_N"/>
    <property type="match status" value="1"/>
</dbReference>
<sequence>MSSSLVSSPFLILLSALLMAVAWLVPLAGPLNSLGWVILIRMAIVRHRKAAGRVTGLSGLIHLLIAFHWAGRTIYETTHLGVFGSIVGFLLFLVWEALPFYGFGVAASTLWRRGPNWIFLLVPIWILAERFWPKVFAWSIAHTYLDYPPVIQLAEVAGTSAVAALVMLFNVTVVYGSVLIWPDRMAASAAPRWRSLAAASGMVAACLIWGVVREHRIAAMQTTGARLRVAIVQVDPTVVGAIERLRELSDSVEGPVDLFVWPESALGIYHSSLQDFRDEQRTTELSEAPNPALDPYSNNRSHLLAGGKTYDEGGRDRGPYRNCAFLINSEKQIVGRTSKRTLMPIGEYVPLERLVPWFREWLAVDTDLIPGVDYAPLQLSTGVKIGVTVCYEDTDPAIASANVRSGADVLIGLINASAFTSPTTLQQHLRLARLRAVENRTWFLRCSSTGITCVIDPNGRIVKQLPCGVEAVLVADVPYR</sequence>
<dbReference type="HAMAP" id="MF_01148">
    <property type="entry name" value="Lnt"/>
    <property type="match status" value="1"/>
</dbReference>
<dbReference type="Pfam" id="PF00795">
    <property type="entry name" value="CN_hydrolase"/>
    <property type="match status" value="1"/>
</dbReference>
<accession>A0ABX5XJS3</accession>
<comment type="subcellular location">
    <subcellularLocation>
        <location evidence="1 9">Cell membrane</location>
        <topology evidence="1 9">Multi-pass membrane protein</topology>
    </subcellularLocation>
</comment>
<dbReference type="NCBIfam" id="TIGR00546">
    <property type="entry name" value="lnt"/>
    <property type="match status" value="1"/>
</dbReference>
<comment type="catalytic activity">
    <reaction evidence="9">
        <text>N-terminal S-1,2-diacyl-sn-glyceryl-L-cysteinyl-[lipoprotein] + a glycerophospholipid = N-acyl-S-1,2-diacyl-sn-glyceryl-L-cysteinyl-[lipoprotein] + a 2-acyl-sn-glycero-3-phospholipid + H(+)</text>
        <dbReference type="Rhea" id="RHEA:48228"/>
        <dbReference type="Rhea" id="RHEA-COMP:14681"/>
        <dbReference type="Rhea" id="RHEA-COMP:14684"/>
        <dbReference type="ChEBI" id="CHEBI:15378"/>
        <dbReference type="ChEBI" id="CHEBI:136912"/>
        <dbReference type="ChEBI" id="CHEBI:140656"/>
        <dbReference type="ChEBI" id="CHEBI:140657"/>
        <dbReference type="ChEBI" id="CHEBI:140660"/>
        <dbReference type="EC" id="2.3.1.269"/>
    </reaction>
</comment>
<dbReference type="Proteomes" id="UP000318081">
    <property type="component" value="Chromosome"/>
</dbReference>
<dbReference type="PANTHER" id="PTHR38686:SF1">
    <property type="entry name" value="APOLIPOPROTEIN N-ACYLTRANSFERASE"/>
    <property type="match status" value="1"/>
</dbReference>
<feature type="transmembrane region" description="Helical" evidence="9">
    <location>
        <begin position="161"/>
        <end position="181"/>
    </location>
</feature>
<keyword evidence="6 9" id="KW-1133">Transmembrane helix</keyword>
<dbReference type="SUPFAM" id="SSF56317">
    <property type="entry name" value="Carbon-nitrogen hydrolase"/>
    <property type="match status" value="1"/>
</dbReference>
<dbReference type="CDD" id="cd07571">
    <property type="entry name" value="ALP_N-acyl_transferase"/>
    <property type="match status" value="1"/>
</dbReference>
<evidence type="ECO:0000256" key="5">
    <source>
        <dbReference type="ARBA" id="ARBA00022692"/>
    </source>
</evidence>
<organism evidence="12 13">
    <name type="scientific">Stieleria magnilauensis</name>
    <dbReference type="NCBI Taxonomy" id="2527963"/>
    <lineage>
        <taxon>Bacteria</taxon>
        <taxon>Pseudomonadati</taxon>
        <taxon>Planctomycetota</taxon>
        <taxon>Planctomycetia</taxon>
        <taxon>Pirellulales</taxon>
        <taxon>Pirellulaceae</taxon>
        <taxon>Stieleria</taxon>
    </lineage>
</organism>
<protein>
    <recommendedName>
        <fullName evidence="9">Apolipoprotein N-acyltransferase</fullName>
        <shortName evidence="9">ALP N-acyltransferase</shortName>
        <ecNumber evidence="9">2.3.1.269</ecNumber>
    </recommendedName>
</protein>
<evidence type="ECO:0000256" key="7">
    <source>
        <dbReference type="ARBA" id="ARBA00023136"/>
    </source>
</evidence>
<evidence type="ECO:0000256" key="9">
    <source>
        <dbReference type="HAMAP-Rule" id="MF_01148"/>
    </source>
</evidence>
<evidence type="ECO:0000259" key="11">
    <source>
        <dbReference type="PROSITE" id="PS50263"/>
    </source>
</evidence>
<keyword evidence="3 9" id="KW-1003">Cell membrane</keyword>
<comment type="pathway">
    <text evidence="9">Protein modification; lipoprotein biosynthesis (N-acyl transfer).</text>
</comment>
<dbReference type="EC" id="2.3.1.269" evidence="9"/>
<dbReference type="RefSeq" id="WP_145207999.1">
    <property type="nucleotide sequence ID" value="NZ_CP036432.1"/>
</dbReference>
<dbReference type="InterPro" id="IPR004563">
    <property type="entry name" value="Apolipo_AcylTrfase"/>
</dbReference>
<dbReference type="InterPro" id="IPR036526">
    <property type="entry name" value="C-N_Hydrolase_sf"/>
</dbReference>
<keyword evidence="7 9" id="KW-0472">Membrane</keyword>
<dbReference type="InterPro" id="IPR003010">
    <property type="entry name" value="C-N_Hydrolase"/>
</dbReference>
<evidence type="ECO:0000256" key="8">
    <source>
        <dbReference type="ARBA" id="ARBA00023315"/>
    </source>
</evidence>
<keyword evidence="8 9" id="KW-0012">Acyltransferase</keyword>
<feature type="domain" description="CN hydrolase" evidence="11">
    <location>
        <begin position="227"/>
        <end position="479"/>
    </location>
</feature>
<dbReference type="Gene3D" id="3.60.110.10">
    <property type="entry name" value="Carbon-nitrogen hydrolase"/>
    <property type="match status" value="1"/>
</dbReference>
<evidence type="ECO:0000313" key="12">
    <source>
        <dbReference type="EMBL" id="QDV82245.1"/>
    </source>
</evidence>
<feature type="transmembrane region" description="Helical" evidence="9">
    <location>
        <begin position="51"/>
        <end position="70"/>
    </location>
</feature>
<keyword evidence="13" id="KW-1185">Reference proteome</keyword>
<evidence type="ECO:0000256" key="4">
    <source>
        <dbReference type="ARBA" id="ARBA00022679"/>
    </source>
</evidence>
<comment type="similarity">
    <text evidence="2 9">Belongs to the CN hydrolase family. Apolipoprotein N-acyltransferase subfamily.</text>
</comment>
<feature type="transmembrane region" description="Helical" evidence="9">
    <location>
        <begin position="12"/>
        <end position="39"/>
    </location>
</feature>
<dbReference type="PANTHER" id="PTHR38686">
    <property type="entry name" value="APOLIPOPROTEIN N-ACYLTRANSFERASE"/>
    <property type="match status" value="1"/>
</dbReference>
<keyword evidence="5 9" id="KW-0812">Transmembrane</keyword>
<feature type="region of interest" description="Disordered" evidence="10">
    <location>
        <begin position="279"/>
        <end position="315"/>
    </location>
</feature>
<dbReference type="GO" id="GO:0016746">
    <property type="term" value="F:acyltransferase activity"/>
    <property type="evidence" value="ECO:0007669"/>
    <property type="project" value="UniProtKB-KW"/>
</dbReference>
<feature type="transmembrane region" description="Helical" evidence="9">
    <location>
        <begin position="117"/>
        <end position="141"/>
    </location>
</feature>
<evidence type="ECO:0000313" key="13">
    <source>
        <dbReference type="Proteomes" id="UP000318081"/>
    </source>
</evidence>
<gene>
    <name evidence="12" type="primary">lnt_1</name>
    <name evidence="9" type="synonym">lnt</name>
    <name evidence="12" type="ORF">TBK1r_11720</name>
</gene>
<feature type="transmembrane region" description="Helical" evidence="9">
    <location>
        <begin position="82"/>
        <end position="105"/>
    </location>
</feature>
<keyword evidence="4 9" id="KW-0808">Transferase</keyword>
<reference evidence="12 13" key="1">
    <citation type="submission" date="2019-02" db="EMBL/GenBank/DDBJ databases">
        <title>Deep-cultivation of Planctomycetes and their phenomic and genomic characterization uncovers novel biology.</title>
        <authorList>
            <person name="Wiegand S."/>
            <person name="Jogler M."/>
            <person name="Boedeker C."/>
            <person name="Pinto D."/>
            <person name="Vollmers J."/>
            <person name="Rivas-Marin E."/>
            <person name="Kohn T."/>
            <person name="Peeters S.H."/>
            <person name="Heuer A."/>
            <person name="Rast P."/>
            <person name="Oberbeckmann S."/>
            <person name="Bunk B."/>
            <person name="Jeske O."/>
            <person name="Meyerdierks A."/>
            <person name="Storesund J.E."/>
            <person name="Kallscheuer N."/>
            <person name="Luecker S."/>
            <person name="Lage O.M."/>
            <person name="Pohl T."/>
            <person name="Merkel B.J."/>
            <person name="Hornburger P."/>
            <person name="Mueller R.-W."/>
            <person name="Bruemmer F."/>
            <person name="Labrenz M."/>
            <person name="Spormann A.M."/>
            <person name="Op den Camp H."/>
            <person name="Overmann J."/>
            <person name="Amann R."/>
            <person name="Jetten M.S.M."/>
            <person name="Mascher T."/>
            <person name="Medema M.H."/>
            <person name="Devos D.P."/>
            <person name="Kaster A.-K."/>
            <person name="Ovreas L."/>
            <person name="Rohde M."/>
            <person name="Galperin M.Y."/>
            <person name="Jogler C."/>
        </authorList>
    </citation>
    <scope>NUCLEOTIDE SEQUENCE [LARGE SCALE GENOMIC DNA]</scope>
    <source>
        <strain evidence="12 13">TBK1r</strain>
    </source>
</reference>
<feature type="transmembrane region" description="Helical" evidence="9">
    <location>
        <begin position="193"/>
        <end position="212"/>
    </location>
</feature>
<evidence type="ECO:0000256" key="10">
    <source>
        <dbReference type="SAM" id="MobiDB-lite"/>
    </source>
</evidence>
<name>A0ABX5XJS3_9BACT</name>
<dbReference type="EMBL" id="CP036432">
    <property type="protein sequence ID" value="QDV82245.1"/>
    <property type="molecule type" value="Genomic_DNA"/>
</dbReference>
<evidence type="ECO:0000256" key="2">
    <source>
        <dbReference type="ARBA" id="ARBA00010065"/>
    </source>
</evidence>